<organism evidence="2">
    <name type="scientific">hydrothermal vent metagenome</name>
    <dbReference type="NCBI Taxonomy" id="652676"/>
    <lineage>
        <taxon>unclassified sequences</taxon>
        <taxon>metagenomes</taxon>
        <taxon>ecological metagenomes</taxon>
    </lineage>
</organism>
<feature type="transmembrane region" description="Helical" evidence="1">
    <location>
        <begin position="276"/>
        <end position="293"/>
    </location>
</feature>
<evidence type="ECO:0000256" key="1">
    <source>
        <dbReference type="SAM" id="Phobius"/>
    </source>
</evidence>
<feature type="transmembrane region" description="Helical" evidence="1">
    <location>
        <begin position="97"/>
        <end position="117"/>
    </location>
</feature>
<feature type="transmembrane region" description="Helical" evidence="1">
    <location>
        <begin position="239"/>
        <end position="255"/>
    </location>
</feature>
<feature type="transmembrane region" description="Helical" evidence="1">
    <location>
        <begin position="185"/>
        <end position="205"/>
    </location>
</feature>
<accession>A0A1W1BLC0</accession>
<proteinExistence type="predicted"/>
<keyword evidence="1" id="KW-0812">Transmembrane</keyword>
<evidence type="ECO:0000313" key="2">
    <source>
        <dbReference type="EMBL" id="SFV54303.1"/>
    </source>
</evidence>
<keyword evidence="1" id="KW-0472">Membrane</keyword>
<sequence>MILFTLIMTILTYITIIVSSFDFFNTFIYFDKIIYLTLLLLFTIAINSKHNKLKVYTILIPLFLILILNNFQETYFGLLLLFFILSSLRIEFWQLKTLAILSFLTIFLLTISQYFIIFNEYFVLENIKFIILILTPITFGILLQKNNYFIKFLILITLVLSIKSNGQVNFSEILNLWQLPKNYTYLTIINIVLVVWIMILLLKTFILNAITAKNNKITQLSLLFSLVITIFLIPTNNFFITLTLVFITAIVFMINNQNSIISKNNLSKRSLKIGRIITLIIIIFSSYQSYLTYQSNYYFKKSLQNSKQLNLINKSIDYKKTVANLLLKGDILNNKKSGVFYENALKIAPNNTKILAKLNHFYSKNNQITKQIRLLKKWLTIEQKNQIYLDLALALRKKSKYKEVLNLYKNAYQSNKNNLDYCYYYGVSLASNSQIYKAYHILNECKQKSNHPERFNIILKAIEDKKMIIFQ</sequence>
<dbReference type="AlphaFoldDB" id="A0A1W1BLC0"/>
<gene>
    <name evidence="2" type="ORF">MNB_SUP05-5-243</name>
</gene>
<feature type="transmembrane region" description="Helical" evidence="1">
    <location>
        <begin position="58"/>
        <end position="85"/>
    </location>
</feature>
<protein>
    <submittedName>
        <fullName evidence="2">Uncharacterized protein</fullName>
    </submittedName>
</protein>
<feature type="transmembrane region" description="Helical" evidence="1">
    <location>
        <begin position="29"/>
        <end position="46"/>
    </location>
</feature>
<reference evidence="2" key="1">
    <citation type="submission" date="2016-10" db="EMBL/GenBank/DDBJ databases">
        <authorList>
            <person name="de Groot N.N."/>
        </authorList>
    </citation>
    <scope>NUCLEOTIDE SEQUENCE</scope>
</reference>
<dbReference type="InterPro" id="IPR011990">
    <property type="entry name" value="TPR-like_helical_dom_sf"/>
</dbReference>
<keyword evidence="1" id="KW-1133">Transmembrane helix</keyword>
<dbReference type="SUPFAM" id="SSF48452">
    <property type="entry name" value="TPR-like"/>
    <property type="match status" value="1"/>
</dbReference>
<feature type="transmembrane region" description="Helical" evidence="1">
    <location>
        <begin position="123"/>
        <end position="143"/>
    </location>
</feature>
<dbReference type="Gene3D" id="1.25.40.10">
    <property type="entry name" value="Tetratricopeptide repeat domain"/>
    <property type="match status" value="1"/>
</dbReference>
<feature type="transmembrane region" description="Helical" evidence="1">
    <location>
        <begin position="6"/>
        <end position="24"/>
    </location>
</feature>
<feature type="transmembrane region" description="Helical" evidence="1">
    <location>
        <begin position="148"/>
        <end position="165"/>
    </location>
</feature>
<name>A0A1W1BLC0_9ZZZZ</name>
<dbReference type="EMBL" id="FPHJ01000013">
    <property type="protein sequence ID" value="SFV54303.1"/>
    <property type="molecule type" value="Genomic_DNA"/>
</dbReference>